<feature type="transmembrane region" description="Helical" evidence="16">
    <location>
        <begin position="472"/>
        <end position="497"/>
    </location>
</feature>
<dbReference type="PANTHER" id="PTHR10102">
    <property type="entry name" value="DNA-DIRECTED RNA POLYMERASE, MITOCHONDRIAL"/>
    <property type="match status" value="1"/>
</dbReference>
<dbReference type="InterPro" id="IPR046950">
    <property type="entry name" value="DNA-dir_Rpol_C_phage-type"/>
</dbReference>
<evidence type="ECO:0000256" key="9">
    <source>
        <dbReference type="ARBA" id="ARBA00022946"/>
    </source>
</evidence>
<dbReference type="PROSITE" id="PS00489">
    <property type="entry name" value="RNA_POL_PHAGE_2"/>
    <property type="match status" value="1"/>
</dbReference>
<dbReference type="Gene3D" id="1.10.287.280">
    <property type="match status" value="1"/>
</dbReference>
<keyword evidence="13" id="KW-0325">Glycoprotein</keyword>
<keyword evidence="9" id="KW-0809">Transit peptide</keyword>
<keyword evidence="7 16" id="KW-0812">Transmembrane</keyword>
<evidence type="ECO:0000256" key="15">
    <source>
        <dbReference type="RuleBase" id="RU003805"/>
    </source>
</evidence>
<comment type="similarity">
    <text evidence="2 15">Belongs to the phage and mitochondrial RNA polymerase family.</text>
</comment>
<dbReference type="PANTHER" id="PTHR10102:SF0">
    <property type="entry name" value="DNA-DIRECTED RNA POLYMERASE, MITOCHONDRIAL"/>
    <property type="match status" value="1"/>
</dbReference>
<keyword evidence="19" id="KW-1185">Reference proteome</keyword>
<dbReference type="Gene3D" id="1.10.150.20">
    <property type="entry name" value="5' to 3' exonuclease, C-terminal subdomain"/>
    <property type="match status" value="1"/>
</dbReference>
<feature type="transmembrane region" description="Helical" evidence="16">
    <location>
        <begin position="12"/>
        <end position="35"/>
    </location>
</feature>
<evidence type="ECO:0000256" key="5">
    <source>
        <dbReference type="ARBA" id="ARBA00022478"/>
    </source>
</evidence>
<dbReference type="GO" id="GO:0001018">
    <property type="term" value="F:mitochondrial promoter sequence-specific DNA binding"/>
    <property type="evidence" value="ECO:0007669"/>
    <property type="project" value="TreeGrafter"/>
</dbReference>
<sequence length="1644" mass="186931">MGCCSARVATWVLALGGAVLVILGVVSLTAIAHYIDQNVVERSYIGYEELKNGSRALNEVTEKWIKPPFSMYLQIYMYNLENEAAVLKGAKPSVSQIGPFTFREVMDKKFLQFANNETEVFYRNTRTYYFDRTKSCPECLLTKKVTIPNIVFQKIIDLADSSFSAIIASIIASVGRETPYITVTAGEALFEGYVDPLIGKICSNPVIRPLCKGAQIPERIGFFYGQNNTDDGLYHIKTGLEDRSKLGKILSWNNMTILPETWWSNKQARMINGTDGQLFPPLIEMYQDRTLFAGPACRTVQLAYREMASVEGVPAYRFGVPDSMYDPTLPENIGFCNNATPTFFNDTRIQPKGCLPPGLLDISRCQPGNPRVYIGNAHFLGAPKEVHDAVIGIPEPDAKLDETIVDIEPTSGAVINAIRRAQINLGMRKGKLAALANTTDMIYPILWINETAYFDEGTKAELKGELWRAKHWVFGVGLSLIFGGVMCWLAFVGYYIVVNCCLGTKPDEEPLLTGEPAEDEYMDAWDIRTPKFTVASLAPSQDPASTSAANTRSFKKEWEKYQVLQLAGEMKKHQKDMEYVARTRSLNYDVKILAMRGDGTKIVQILMKDLQKTNSTSERLVVTEAYMALGKIFEKNIGHTGEPVNMMPLFIATINLLNFAKEVKKHDLAAGLLYLLMKLEKWAAARPVDDHTRTISREIADTEHRFGARIGFLNMAKVNAPFTIEDRGEMRTRLIQLTGKFEDLRLRPAGNDYDTNLRLVDTMRDPVHSEDYEGNPFQVQEMSQEKLEGLFLEQLSAEQKTWITMRNPCHDRGAAPAEEYLREFGWKEKLKVKLEAHSLKKGRNSFLMSLIKLMGAESVAGTLNDTIINLFAKNTLFIPRGVFHRTMVNALIMDFHKKYRESTFAQDKEVWLGFFEEYSRYFLDPNISRQYSHRAWWKYITELKGASSFTQVPYAPLGFHNYEQITNQLETILLDTITYTKKNGKADSKPLPVFSLKNISIEALQGEGDDVTKGTLVPAICIDSPLMNRVTFRSFSKLNFASKELPMVVPPRPWNDYGSGGPEYMWPGKVVRNHPDFMDFNSNHECRKRLLNPEQGRPVWDALNLLGSTPWKINQPMLDLLLQLYAMSKSRDNHALIKRVGLPMCPKSLPPIPSMEEVFGRTVSSAEMTDKMRKQYGFRRWLATKERNEAHSLRSFLLYRLTQANHFRNNTLYFPHNMDFRGRVYPISPHLSHMGDDVNRCILQFARGRPLGKNGLHWLKRHVINLTGLYKKKSVEERDRIADSLLPLIIDSAKRPLEGGDWWMESEDPFQTLAACIEIKNALEAKNPEEFVSHLPIHQDGSCNGLQHYAALGRDEEGAGEVNLLPAEVPGDVYTSVAKRVELKRHEDEHNIESPNHQIARALREAMPQEVPRKVIKQTVMTTVYGVTMYGAVLQIKKQLKAMELTGDAEKFAAYLAKKTFLSLHDAFKSSMDMKEWFRECAKGISQLHRTTEWVTPLGLPVPQPYLRPQIYHGQRILIPLESKQVSAFPPNYVHSLDSTHMMLTTLECARKGLTFAAVHDCYWTHAASVEEMNKLCRETFIRLHTEPLVDQLSDHFQKTYLPEDLTQHMHPLEKDQYANLFKPKVPPGDLDIEKVRDSVYFFS</sequence>
<evidence type="ECO:0000256" key="1">
    <source>
        <dbReference type="ARBA" id="ARBA00004370"/>
    </source>
</evidence>
<keyword evidence="11 16" id="KW-0472">Membrane</keyword>
<name>A0AA36D2X9_9BILA</name>
<keyword evidence="6 15" id="KW-0808">Transferase</keyword>
<dbReference type="InterPro" id="IPR037159">
    <property type="entry name" value="RNA_POL_N_sf"/>
</dbReference>
<dbReference type="PROSITE" id="PS00900">
    <property type="entry name" value="RNA_POL_PHAGE_1"/>
    <property type="match status" value="1"/>
</dbReference>
<dbReference type="FunFam" id="1.10.287.280:FF:000001">
    <property type="entry name" value="DNA-directed RNA polymerase"/>
    <property type="match status" value="1"/>
</dbReference>
<dbReference type="SUPFAM" id="SSF56672">
    <property type="entry name" value="DNA/RNA polymerases"/>
    <property type="match status" value="1"/>
</dbReference>
<keyword evidence="5 15" id="KW-0240">DNA-directed RNA polymerase</keyword>
<dbReference type="InterPro" id="IPR043502">
    <property type="entry name" value="DNA/RNA_pol_sf"/>
</dbReference>
<organism evidence="18 19">
    <name type="scientific">Mesorhabditis spiculigera</name>
    <dbReference type="NCBI Taxonomy" id="96644"/>
    <lineage>
        <taxon>Eukaryota</taxon>
        <taxon>Metazoa</taxon>
        <taxon>Ecdysozoa</taxon>
        <taxon>Nematoda</taxon>
        <taxon>Chromadorea</taxon>
        <taxon>Rhabditida</taxon>
        <taxon>Rhabditina</taxon>
        <taxon>Rhabditomorpha</taxon>
        <taxon>Rhabditoidea</taxon>
        <taxon>Rhabditidae</taxon>
        <taxon>Mesorhabditinae</taxon>
        <taxon>Mesorhabditis</taxon>
    </lineage>
</organism>
<evidence type="ECO:0000256" key="16">
    <source>
        <dbReference type="SAM" id="Phobius"/>
    </source>
</evidence>
<feature type="domain" description="DNA-directed RNA polymerase N-terminal" evidence="17">
    <location>
        <begin position="792"/>
        <end position="1108"/>
    </location>
</feature>
<protein>
    <recommendedName>
        <fullName evidence="4 15">DNA-directed RNA polymerase</fullName>
        <ecNumber evidence="4 15">2.7.7.6</ecNumber>
    </recommendedName>
</protein>
<accession>A0AA36D2X9</accession>
<dbReference type="InterPro" id="IPR002159">
    <property type="entry name" value="CD36_fam"/>
</dbReference>
<comment type="catalytic activity">
    <reaction evidence="14 15">
        <text>RNA(n) + a ribonucleoside 5'-triphosphate = RNA(n+1) + diphosphate</text>
        <dbReference type="Rhea" id="RHEA:21248"/>
        <dbReference type="Rhea" id="RHEA-COMP:14527"/>
        <dbReference type="Rhea" id="RHEA-COMP:17342"/>
        <dbReference type="ChEBI" id="CHEBI:33019"/>
        <dbReference type="ChEBI" id="CHEBI:61557"/>
        <dbReference type="ChEBI" id="CHEBI:140395"/>
        <dbReference type="EC" id="2.7.7.6"/>
    </reaction>
</comment>
<reference evidence="18" key="1">
    <citation type="submission" date="2023-06" db="EMBL/GenBank/DDBJ databases">
        <authorList>
            <person name="Delattre M."/>
        </authorList>
    </citation>
    <scope>NUCLEOTIDE SEQUENCE</scope>
    <source>
        <strain evidence="18">AF72</strain>
    </source>
</reference>
<dbReference type="Pfam" id="PF01130">
    <property type="entry name" value="CD36"/>
    <property type="match status" value="1"/>
</dbReference>
<dbReference type="EMBL" id="CATQJA010002654">
    <property type="protein sequence ID" value="CAJ0578639.1"/>
    <property type="molecule type" value="Genomic_DNA"/>
</dbReference>
<evidence type="ECO:0000256" key="8">
    <source>
        <dbReference type="ARBA" id="ARBA00022695"/>
    </source>
</evidence>
<gene>
    <name evidence="18" type="ORF">MSPICULIGERA_LOCUS16882</name>
</gene>
<keyword evidence="8 15" id="KW-0548">Nucleotidyltransferase</keyword>
<dbReference type="InterPro" id="IPR002092">
    <property type="entry name" value="DNA-dir_Rpol_phage-type"/>
</dbReference>
<evidence type="ECO:0000256" key="6">
    <source>
        <dbReference type="ARBA" id="ARBA00022679"/>
    </source>
</evidence>
<keyword evidence="12 15" id="KW-0804">Transcription</keyword>
<evidence type="ECO:0000256" key="13">
    <source>
        <dbReference type="ARBA" id="ARBA00023180"/>
    </source>
</evidence>
<dbReference type="GO" id="GO:0034245">
    <property type="term" value="C:mitochondrial DNA-directed RNA polymerase complex"/>
    <property type="evidence" value="ECO:0007669"/>
    <property type="project" value="TreeGrafter"/>
</dbReference>
<keyword evidence="10 16" id="KW-1133">Transmembrane helix</keyword>
<evidence type="ECO:0000313" key="19">
    <source>
        <dbReference type="Proteomes" id="UP001177023"/>
    </source>
</evidence>
<evidence type="ECO:0000256" key="14">
    <source>
        <dbReference type="ARBA" id="ARBA00048552"/>
    </source>
</evidence>
<dbReference type="EC" id="2.7.7.6" evidence="4 15"/>
<evidence type="ECO:0000256" key="2">
    <source>
        <dbReference type="ARBA" id="ARBA00009493"/>
    </source>
</evidence>
<dbReference type="GO" id="GO:0006390">
    <property type="term" value="P:mitochondrial transcription"/>
    <property type="evidence" value="ECO:0007669"/>
    <property type="project" value="TreeGrafter"/>
</dbReference>
<dbReference type="GO" id="GO:0003899">
    <property type="term" value="F:DNA-directed RNA polymerase activity"/>
    <property type="evidence" value="ECO:0007669"/>
    <property type="project" value="UniProtKB-EC"/>
</dbReference>
<evidence type="ECO:0000256" key="10">
    <source>
        <dbReference type="ARBA" id="ARBA00022989"/>
    </source>
</evidence>
<evidence type="ECO:0000256" key="11">
    <source>
        <dbReference type="ARBA" id="ARBA00023136"/>
    </source>
</evidence>
<dbReference type="SMART" id="SM01311">
    <property type="entry name" value="RPOL_N"/>
    <property type="match status" value="1"/>
</dbReference>
<evidence type="ECO:0000256" key="3">
    <source>
        <dbReference type="ARBA" id="ARBA00010532"/>
    </source>
</evidence>
<evidence type="ECO:0000313" key="18">
    <source>
        <dbReference type="EMBL" id="CAJ0578639.1"/>
    </source>
</evidence>
<comment type="caution">
    <text evidence="18">The sequence shown here is derived from an EMBL/GenBank/DDBJ whole genome shotgun (WGS) entry which is preliminary data.</text>
</comment>
<comment type="function">
    <text evidence="15">DNA-dependent RNA polymerase catalyzes the transcription of DNA into RNA using the four ribonucleoside triphosphates as substrates.</text>
</comment>
<comment type="similarity">
    <text evidence="3">Belongs to the CD36 family.</text>
</comment>
<dbReference type="PRINTS" id="PR01609">
    <property type="entry name" value="CD36FAMILY"/>
</dbReference>
<evidence type="ECO:0000256" key="7">
    <source>
        <dbReference type="ARBA" id="ARBA00022692"/>
    </source>
</evidence>
<feature type="non-terminal residue" evidence="18">
    <location>
        <position position="1"/>
    </location>
</feature>
<proteinExistence type="inferred from homology"/>
<evidence type="ECO:0000256" key="4">
    <source>
        <dbReference type="ARBA" id="ARBA00012418"/>
    </source>
</evidence>
<dbReference type="InterPro" id="IPR029262">
    <property type="entry name" value="RPOL_N"/>
</dbReference>
<comment type="subcellular location">
    <subcellularLocation>
        <location evidence="1">Membrane</location>
    </subcellularLocation>
</comment>
<dbReference type="Gene3D" id="1.10.1320.10">
    <property type="entry name" value="DNA-directed RNA polymerase, N-terminal domain"/>
    <property type="match status" value="1"/>
</dbReference>
<evidence type="ECO:0000256" key="12">
    <source>
        <dbReference type="ARBA" id="ARBA00023163"/>
    </source>
</evidence>
<dbReference type="Pfam" id="PF00940">
    <property type="entry name" value="RNA_pol"/>
    <property type="match status" value="1"/>
</dbReference>
<evidence type="ECO:0000259" key="17">
    <source>
        <dbReference type="SMART" id="SM01311"/>
    </source>
</evidence>
<dbReference type="Proteomes" id="UP001177023">
    <property type="component" value="Unassembled WGS sequence"/>
</dbReference>
<dbReference type="GO" id="GO:0016020">
    <property type="term" value="C:membrane"/>
    <property type="evidence" value="ECO:0007669"/>
    <property type="project" value="UniProtKB-SubCell"/>
</dbReference>